<sequence>MSQTVIFQASEDTRMVADSVARFLGSRVPFEARQAMVDQGVDSHAENWAQLCEIGASLVLFKSEEGGHGGAGSDIGALFEVLGPTLTFEPLLSSLVAGKTLVGADGHGTVLQGLVEGSLRAGLAYEEANSFYDPAAVECRASRSANGWTLQGRKIAVPIGKSADHMVVSARCDTAGTPGISLFLLTRESVAAGMETRRAIDGGVVSTLNLEGVQVPAQALIGQAGLGLERLRHGLMYGTFAVCAEVVGLLQQASVLTLDYLRTRKQFGTTIGSAQVLQHRYVDMMIKVEEAISAVTNAAAALDRDDASAERAVSAAKASLTAIAVDVAQECIHMHGGIGLTRELPLAQMARRLVMTEHVFGDADFHLGRYAELGRPSIGRSQ</sequence>
<dbReference type="EMBL" id="QPJK01000007">
    <property type="protein sequence ID" value="RCW68640.1"/>
    <property type="molecule type" value="Genomic_DNA"/>
</dbReference>
<dbReference type="GO" id="GO:0050660">
    <property type="term" value="F:flavin adenine dinucleotide binding"/>
    <property type="evidence" value="ECO:0007669"/>
    <property type="project" value="InterPro"/>
</dbReference>
<name>A0A368XL52_9BURK</name>
<evidence type="ECO:0000256" key="5">
    <source>
        <dbReference type="ARBA" id="ARBA00023002"/>
    </source>
</evidence>
<dbReference type="InterPro" id="IPR046373">
    <property type="entry name" value="Acyl-CoA_Oxase/DH_mid-dom_sf"/>
</dbReference>
<evidence type="ECO:0000256" key="2">
    <source>
        <dbReference type="ARBA" id="ARBA00009347"/>
    </source>
</evidence>
<comment type="cofactor">
    <cofactor evidence="1">
        <name>FAD</name>
        <dbReference type="ChEBI" id="CHEBI:57692"/>
    </cofactor>
</comment>
<dbReference type="GO" id="GO:0003995">
    <property type="term" value="F:acyl-CoA dehydrogenase activity"/>
    <property type="evidence" value="ECO:0007669"/>
    <property type="project" value="TreeGrafter"/>
</dbReference>
<keyword evidence="5" id="KW-0560">Oxidoreductase</keyword>
<dbReference type="InterPro" id="IPR036250">
    <property type="entry name" value="AcylCo_DH-like_C"/>
</dbReference>
<dbReference type="OrthoDB" id="7328575at2"/>
<evidence type="ECO:0000256" key="3">
    <source>
        <dbReference type="ARBA" id="ARBA00022630"/>
    </source>
</evidence>
<dbReference type="Gene3D" id="1.10.540.10">
    <property type="entry name" value="Acyl-CoA dehydrogenase/oxidase, N-terminal domain"/>
    <property type="match status" value="1"/>
</dbReference>
<reference evidence="7 8" key="1">
    <citation type="submission" date="2018-07" db="EMBL/GenBank/DDBJ databases">
        <title>Genomic Encyclopedia of Type Strains, Phase IV (KMG-IV): sequencing the most valuable type-strain genomes for metagenomic binning, comparative biology and taxonomic classification.</title>
        <authorList>
            <person name="Goeker M."/>
        </authorList>
    </citation>
    <scope>NUCLEOTIDE SEQUENCE [LARGE SCALE GENOMIC DNA]</scope>
    <source>
        <strain evidence="7 8">DSM 21634</strain>
    </source>
</reference>
<dbReference type="Proteomes" id="UP000252884">
    <property type="component" value="Unassembled WGS sequence"/>
</dbReference>
<protein>
    <recommendedName>
        <fullName evidence="6">Acyl-CoA dehydrogenase/oxidase C-terminal domain-containing protein</fullName>
    </recommendedName>
</protein>
<dbReference type="Gene3D" id="1.20.140.10">
    <property type="entry name" value="Butyryl-CoA Dehydrogenase, subunit A, domain 3"/>
    <property type="match status" value="1"/>
</dbReference>
<proteinExistence type="inferred from homology"/>
<dbReference type="SUPFAM" id="SSF56645">
    <property type="entry name" value="Acyl-CoA dehydrogenase NM domain-like"/>
    <property type="match status" value="1"/>
</dbReference>
<dbReference type="InterPro" id="IPR037069">
    <property type="entry name" value="AcylCoA_DH/ox_N_sf"/>
</dbReference>
<dbReference type="Pfam" id="PF00441">
    <property type="entry name" value="Acyl-CoA_dh_1"/>
    <property type="match status" value="1"/>
</dbReference>
<evidence type="ECO:0000256" key="4">
    <source>
        <dbReference type="ARBA" id="ARBA00022827"/>
    </source>
</evidence>
<accession>A0A368XL52</accession>
<feature type="domain" description="Acyl-CoA dehydrogenase/oxidase C-terminal" evidence="6">
    <location>
        <begin position="227"/>
        <end position="369"/>
    </location>
</feature>
<gene>
    <name evidence="7" type="ORF">DES41_107161</name>
</gene>
<comment type="similarity">
    <text evidence="2">Belongs to the acyl-CoA dehydrogenase family.</text>
</comment>
<evidence type="ECO:0000313" key="8">
    <source>
        <dbReference type="Proteomes" id="UP000252884"/>
    </source>
</evidence>
<keyword evidence="4" id="KW-0274">FAD</keyword>
<dbReference type="InterPro" id="IPR009100">
    <property type="entry name" value="AcylCoA_DH/oxidase_NM_dom_sf"/>
</dbReference>
<dbReference type="Gene3D" id="2.40.110.10">
    <property type="entry name" value="Butyryl-CoA Dehydrogenase, subunit A, domain 2"/>
    <property type="match status" value="1"/>
</dbReference>
<dbReference type="AlphaFoldDB" id="A0A368XL52"/>
<dbReference type="PANTHER" id="PTHR43884">
    <property type="entry name" value="ACYL-COA DEHYDROGENASE"/>
    <property type="match status" value="1"/>
</dbReference>
<dbReference type="RefSeq" id="WP_114470173.1">
    <property type="nucleotide sequence ID" value="NZ_QPJK01000007.1"/>
</dbReference>
<evidence type="ECO:0000313" key="7">
    <source>
        <dbReference type="EMBL" id="RCW68640.1"/>
    </source>
</evidence>
<dbReference type="InterPro" id="IPR009075">
    <property type="entry name" value="AcylCo_DH/oxidase_C"/>
</dbReference>
<evidence type="ECO:0000259" key="6">
    <source>
        <dbReference type="Pfam" id="PF00441"/>
    </source>
</evidence>
<dbReference type="SUPFAM" id="SSF47203">
    <property type="entry name" value="Acyl-CoA dehydrogenase C-terminal domain-like"/>
    <property type="match status" value="1"/>
</dbReference>
<dbReference type="PANTHER" id="PTHR43884:SF20">
    <property type="entry name" value="ACYL-COA DEHYDROGENASE FADE28"/>
    <property type="match status" value="1"/>
</dbReference>
<dbReference type="CDD" id="cd00567">
    <property type="entry name" value="ACAD"/>
    <property type="match status" value="1"/>
</dbReference>
<keyword evidence="3" id="KW-0285">Flavoprotein</keyword>
<evidence type="ECO:0000256" key="1">
    <source>
        <dbReference type="ARBA" id="ARBA00001974"/>
    </source>
</evidence>
<keyword evidence="8" id="KW-1185">Reference proteome</keyword>
<comment type="caution">
    <text evidence="7">The sequence shown here is derived from an EMBL/GenBank/DDBJ whole genome shotgun (WGS) entry which is preliminary data.</text>
</comment>
<organism evidence="7 8">
    <name type="scientific">Pseudorhodoferax soli</name>
    <dbReference type="NCBI Taxonomy" id="545864"/>
    <lineage>
        <taxon>Bacteria</taxon>
        <taxon>Pseudomonadati</taxon>
        <taxon>Pseudomonadota</taxon>
        <taxon>Betaproteobacteria</taxon>
        <taxon>Burkholderiales</taxon>
        <taxon>Comamonadaceae</taxon>
    </lineage>
</organism>